<comment type="caution">
    <text evidence="2">The sequence shown here is derived from an EMBL/GenBank/DDBJ whole genome shotgun (WGS) entry which is preliminary data.</text>
</comment>
<organism evidence="2 3">
    <name type="scientific">Cadophora malorum</name>
    <dbReference type="NCBI Taxonomy" id="108018"/>
    <lineage>
        <taxon>Eukaryota</taxon>
        <taxon>Fungi</taxon>
        <taxon>Dikarya</taxon>
        <taxon>Ascomycota</taxon>
        <taxon>Pezizomycotina</taxon>
        <taxon>Leotiomycetes</taxon>
        <taxon>Helotiales</taxon>
        <taxon>Ploettnerulaceae</taxon>
        <taxon>Cadophora</taxon>
    </lineage>
</organism>
<reference evidence="2" key="1">
    <citation type="submission" date="2021-02" db="EMBL/GenBank/DDBJ databases">
        <title>Genome sequence Cadophora malorum strain M34.</title>
        <authorList>
            <person name="Stefanovic E."/>
            <person name="Vu D."/>
            <person name="Scully C."/>
            <person name="Dijksterhuis J."/>
            <person name="Roader J."/>
            <person name="Houbraken J."/>
        </authorList>
    </citation>
    <scope>NUCLEOTIDE SEQUENCE</scope>
    <source>
        <strain evidence="2">M34</strain>
    </source>
</reference>
<keyword evidence="3" id="KW-1185">Reference proteome</keyword>
<evidence type="ECO:0000313" key="2">
    <source>
        <dbReference type="EMBL" id="KAG4425064.1"/>
    </source>
</evidence>
<feature type="region of interest" description="Disordered" evidence="1">
    <location>
        <begin position="37"/>
        <end position="58"/>
    </location>
</feature>
<dbReference type="AlphaFoldDB" id="A0A8H8BVD0"/>
<sequence>MTLTQADLSKYRRLWWQIEDRYILEQQTNSIWDGLGVTRNHEDTRSDYAGDSDDGHDEYEKRLSKLTDWDAVKRRIEENPSPPRVPGGDFQGPVYDTADIVLENGELKLSEEDFPGYVATEDEGSSAAEG</sequence>
<dbReference type="EMBL" id="JAFJYH010000014">
    <property type="protein sequence ID" value="KAG4425064.1"/>
    <property type="molecule type" value="Genomic_DNA"/>
</dbReference>
<feature type="compositionally biased region" description="Basic and acidic residues" evidence="1">
    <location>
        <begin position="39"/>
        <end position="48"/>
    </location>
</feature>
<evidence type="ECO:0000313" key="3">
    <source>
        <dbReference type="Proteomes" id="UP000664132"/>
    </source>
</evidence>
<proteinExistence type="predicted"/>
<accession>A0A8H8BVD0</accession>
<gene>
    <name evidence="2" type="ORF">IFR04_001834</name>
</gene>
<name>A0A8H8BVD0_9HELO</name>
<protein>
    <submittedName>
        <fullName evidence="2">Uncharacterized protein</fullName>
    </submittedName>
</protein>
<dbReference type="Proteomes" id="UP000664132">
    <property type="component" value="Unassembled WGS sequence"/>
</dbReference>
<evidence type="ECO:0000256" key="1">
    <source>
        <dbReference type="SAM" id="MobiDB-lite"/>
    </source>
</evidence>
<dbReference type="OrthoDB" id="10327014at2759"/>
<feature type="region of interest" description="Disordered" evidence="1">
    <location>
        <begin position="76"/>
        <end position="95"/>
    </location>
</feature>